<accession>A0AB35T5G5</accession>
<dbReference type="EMBL" id="JAWXXX010000001">
    <property type="protein sequence ID" value="MDX5894207.1"/>
    <property type="molecule type" value="Genomic_DNA"/>
</dbReference>
<dbReference type="Pfam" id="PF07697">
    <property type="entry name" value="7TMR-HDED"/>
    <property type="match status" value="1"/>
</dbReference>
<dbReference type="Proteomes" id="UP001281130">
    <property type="component" value="Unassembled WGS sequence"/>
</dbReference>
<proteinExistence type="predicted"/>
<keyword evidence="2" id="KW-0472">Membrane</keyword>
<feature type="transmembrane region" description="Helical" evidence="2">
    <location>
        <begin position="373"/>
        <end position="396"/>
    </location>
</feature>
<reference evidence="4" key="1">
    <citation type="submission" date="2023-11" db="EMBL/GenBank/DDBJ databases">
        <title>MicrobeMod: A computational toolkit for identifying prokaryotic methylation and restriction-modification with nanopore sequencing.</title>
        <authorList>
            <person name="Crits-Christoph A."/>
            <person name="Kang S.C."/>
            <person name="Lee H."/>
            <person name="Ostrov N."/>
        </authorList>
    </citation>
    <scope>NUCLEOTIDE SEQUENCE</scope>
    <source>
        <strain evidence="4">ATCC 51242</strain>
    </source>
</reference>
<dbReference type="CDD" id="cd00077">
    <property type="entry name" value="HDc"/>
    <property type="match status" value="1"/>
</dbReference>
<dbReference type="Gene3D" id="1.10.3210.10">
    <property type="entry name" value="Hypothetical protein af1432"/>
    <property type="match status" value="1"/>
</dbReference>
<feature type="transmembrane region" description="Helical" evidence="2">
    <location>
        <begin position="340"/>
        <end position="361"/>
    </location>
</feature>
<feature type="region of interest" description="Disordered" evidence="1">
    <location>
        <begin position="722"/>
        <end position="759"/>
    </location>
</feature>
<feature type="domain" description="HD" evidence="3">
    <location>
        <begin position="521"/>
        <end position="665"/>
    </location>
</feature>
<dbReference type="InterPro" id="IPR006674">
    <property type="entry name" value="HD_domain"/>
</dbReference>
<dbReference type="PROSITE" id="PS51831">
    <property type="entry name" value="HD"/>
    <property type="match status" value="1"/>
</dbReference>
<evidence type="ECO:0000256" key="2">
    <source>
        <dbReference type="SAM" id="Phobius"/>
    </source>
</evidence>
<dbReference type="PANTHER" id="PTHR36442:SF1">
    <property type="entry name" value="CYCLIC-DI-AMP PHOSPHODIESTERASE PGPH"/>
    <property type="match status" value="1"/>
</dbReference>
<name>A0AB35T5G5_RUBRA</name>
<evidence type="ECO:0000313" key="5">
    <source>
        <dbReference type="Proteomes" id="UP001281130"/>
    </source>
</evidence>
<feature type="transmembrane region" description="Helical" evidence="2">
    <location>
        <begin position="307"/>
        <end position="328"/>
    </location>
</feature>
<comment type="caution">
    <text evidence="4">The sequence shown here is derived from an EMBL/GenBank/DDBJ whole genome shotgun (WGS) entry which is preliminary data.</text>
</comment>
<protein>
    <submittedName>
        <fullName evidence="4">HDIG domain-containing protein</fullName>
    </submittedName>
</protein>
<evidence type="ECO:0000256" key="1">
    <source>
        <dbReference type="SAM" id="MobiDB-lite"/>
    </source>
</evidence>
<keyword evidence="2" id="KW-0812">Transmembrane</keyword>
<evidence type="ECO:0000259" key="3">
    <source>
        <dbReference type="PROSITE" id="PS51831"/>
    </source>
</evidence>
<dbReference type="AlphaFoldDB" id="A0AB35T5G5"/>
<feature type="compositionally biased region" description="Polar residues" evidence="1">
    <location>
        <begin position="748"/>
        <end position="759"/>
    </location>
</feature>
<dbReference type="SMART" id="SM00471">
    <property type="entry name" value="HDc"/>
    <property type="match status" value="1"/>
</dbReference>
<dbReference type="NCBIfam" id="TIGR00277">
    <property type="entry name" value="HDIG"/>
    <property type="match status" value="1"/>
</dbReference>
<feature type="transmembrane region" description="Helical" evidence="2">
    <location>
        <begin position="41"/>
        <end position="61"/>
    </location>
</feature>
<keyword evidence="2" id="KW-1133">Transmembrane helix</keyword>
<organism evidence="4 5">
    <name type="scientific">Rubrobacter radiotolerans</name>
    <name type="common">Arthrobacter radiotolerans</name>
    <dbReference type="NCBI Taxonomy" id="42256"/>
    <lineage>
        <taxon>Bacteria</taxon>
        <taxon>Bacillati</taxon>
        <taxon>Actinomycetota</taxon>
        <taxon>Rubrobacteria</taxon>
        <taxon>Rubrobacterales</taxon>
        <taxon>Rubrobacteraceae</taxon>
        <taxon>Rubrobacter</taxon>
    </lineage>
</organism>
<gene>
    <name evidence="4" type="ORF">SIL72_09210</name>
</gene>
<dbReference type="InterPro" id="IPR006675">
    <property type="entry name" value="HDIG_dom"/>
</dbReference>
<feature type="transmembrane region" description="Helical" evidence="2">
    <location>
        <begin position="438"/>
        <end position="457"/>
    </location>
</feature>
<feature type="transmembrane region" description="Helical" evidence="2">
    <location>
        <begin position="408"/>
        <end position="426"/>
    </location>
</feature>
<dbReference type="InterPro" id="IPR003607">
    <property type="entry name" value="HD/PDEase_dom"/>
</dbReference>
<feature type="transmembrane region" description="Helical" evidence="2">
    <location>
        <begin position="469"/>
        <end position="488"/>
    </location>
</feature>
<evidence type="ECO:0000313" key="4">
    <source>
        <dbReference type="EMBL" id="MDX5894207.1"/>
    </source>
</evidence>
<dbReference type="InterPro" id="IPR011621">
    <property type="entry name" value="Metal-dep_PHydrolase_7TM_intra"/>
</dbReference>
<dbReference type="Pfam" id="PF01966">
    <property type="entry name" value="HD"/>
    <property type="match status" value="1"/>
</dbReference>
<dbReference type="InterPro" id="IPR011624">
    <property type="entry name" value="Metal-dep_PHydrolase_7TM_extra"/>
</dbReference>
<dbReference type="RefSeq" id="WP_084362571.1">
    <property type="nucleotide sequence ID" value="NZ_JAWXXX010000001.1"/>
</dbReference>
<feature type="compositionally biased region" description="Basic and acidic residues" evidence="1">
    <location>
        <begin position="730"/>
        <end position="740"/>
    </location>
</feature>
<dbReference type="SUPFAM" id="SSF109604">
    <property type="entry name" value="HD-domain/PDEase-like"/>
    <property type="match status" value="1"/>
</dbReference>
<dbReference type="InterPro" id="IPR052722">
    <property type="entry name" value="PgpH_phosphodiesterase"/>
</dbReference>
<sequence length="759" mass="83036">MASGSNGSGTRKVVRRNQGDLYRPPTRFERLRSRIESLPRLRLYVGLMVGTWLLLTAIVGLNTSHLNIFGVREGAGYEVGDVARTDEYASRAITYEDPVATEQARNQAANEVREVYRRSEEVPEAVVQNVASFFGQVEEIRASDAPPGEQTTLVSDASPFALSEDVARSLVFIEDEDLEDVERYTRENLEELYSTVAVAEDRVEEIPSSEVIRLSEARSRLTAAAERDASGEVGTLIEVLSRGFLEPSYVIDRAATERERAEAANAVEPVQSTLQPGELIVARGEVVSREDVAQLEAIGMIQDTDPWQALLGVAIVVGAQLWVARYFLERFGRKMFSAGAVSRLVLAALLVVLFTLVARLFTMLSLPVYTIPLAGLSIIGTILLGPRLMFLIVVVTSVNIGIIAGSDFLLVATLLVSSGFAIYTVVRVASREQLLKAGLVIALVTAVVTFAMSLVGGADFPVAFWQGTLGLVNGLLSLMIAMVLLPVLENTFNLLTPMKLLELSDLGSPLLQKLLRRAPGTFSHSMQVAVMSENAAKRIGADALLARVGAYYHDIGKMEHPAYFIENQIGQMNPHDALSPTLSAKVIKCHVKDGMDIGRAWDLPQEIIDMIAQHHGLTRIEYFYQKALRENPAGSVRESDFRYSTGRPRSKEAGILMLADTVEATVRSLSKPTPKRIEEVVSDTIRRKLDDGQFDESELTLREIHEVGVAIREAVIGFLGPRIEYPQDSGEAKSRRKGEGSQRALETPQATSSPSGKGS</sequence>
<dbReference type="PANTHER" id="PTHR36442">
    <property type="entry name" value="CYCLIC-DI-AMP PHOSPHODIESTERASE PGPH"/>
    <property type="match status" value="1"/>
</dbReference>
<dbReference type="Pfam" id="PF07698">
    <property type="entry name" value="7TM-7TMR_HD"/>
    <property type="match status" value="1"/>
</dbReference>